<comment type="caution">
    <text evidence="1">The sequence shown here is derived from an EMBL/GenBank/DDBJ whole genome shotgun (WGS) entry which is preliminary data.</text>
</comment>
<accession>A0A8S1Y2K8</accession>
<name>A0A8S1Y2K8_PAROT</name>
<evidence type="ECO:0000313" key="1">
    <source>
        <dbReference type="EMBL" id="CAD8208206.1"/>
    </source>
</evidence>
<reference evidence="1" key="1">
    <citation type="submission" date="2021-01" db="EMBL/GenBank/DDBJ databases">
        <authorList>
            <consortium name="Genoscope - CEA"/>
            <person name="William W."/>
        </authorList>
    </citation>
    <scope>NUCLEOTIDE SEQUENCE</scope>
</reference>
<proteinExistence type="predicted"/>
<organism evidence="1 2">
    <name type="scientific">Paramecium octaurelia</name>
    <dbReference type="NCBI Taxonomy" id="43137"/>
    <lineage>
        <taxon>Eukaryota</taxon>
        <taxon>Sar</taxon>
        <taxon>Alveolata</taxon>
        <taxon>Ciliophora</taxon>
        <taxon>Intramacronucleata</taxon>
        <taxon>Oligohymenophorea</taxon>
        <taxon>Peniculida</taxon>
        <taxon>Parameciidae</taxon>
        <taxon>Paramecium</taxon>
    </lineage>
</organism>
<evidence type="ECO:0000313" key="2">
    <source>
        <dbReference type="Proteomes" id="UP000683925"/>
    </source>
</evidence>
<dbReference type="EMBL" id="CAJJDP010000144">
    <property type="protein sequence ID" value="CAD8208206.1"/>
    <property type="molecule type" value="Genomic_DNA"/>
</dbReference>
<keyword evidence="2" id="KW-1185">Reference proteome</keyword>
<dbReference type="Proteomes" id="UP000683925">
    <property type="component" value="Unassembled WGS sequence"/>
</dbReference>
<protein>
    <submittedName>
        <fullName evidence="1">Uncharacterized protein</fullName>
    </submittedName>
</protein>
<dbReference type="AlphaFoldDB" id="A0A8S1Y2K8"/>
<sequence length="109" mass="11959">MQSILKTPNKPIPSKTVQSINLAYPTAATAFQFNPLSSPGAHNPSPNIISNFQTQCQISSRQFLTKKNISNFCQNWNSKRPPLAIPTCAPLPGKYNYQSKIIASQGTHS</sequence>
<gene>
    <name evidence="1" type="ORF">POCTA_138.1.T1430124</name>
</gene>